<evidence type="ECO:0000313" key="3">
    <source>
        <dbReference type="EMBL" id="QHT76937.1"/>
    </source>
</evidence>
<feature type="domain" description="DUF4116" evidence="2">
    <location>
        <begin position="887"/>
        <end position="919"/>
    </location>
</feature>
<dbReference type="AlphaFoldDB" id="A0A6C0H960"/>
<sequence>MNNYINKYVKYKKKYLKNKYNLKGGFKLSDDKNPEYIYPKFITYLKKKVYKDPTQFKDKIDSVVYYKTLFKFINNYLENMSQQNFDKIVELISYNTTHIKEYQIYYKNSDDNISDNIIENDIYFICKYYIYWYIYNITINTTFSLIDFFNKYYNISDELLNIILNYRNIFNDTNISNENIKSIIKIFKNDGEITSLEQNYNSLLSYIFIFQTDIFQYKKIIIFINNYFNVLSEDNLQKIIDSVLLDRELKIMYDELDGEEINIKLCKIAKVCIYKIIEIHDINDLPKFIDDYFIMSKDNIDILINLYKNDNIDIDDNNLKEIIKSFSSCEKLKILIDFIINNETKKELILFLINKYMKPNENYHINYSSFIFLVFILEIDFFISIYCMIPYNHFEENVRPTNYKLYEDIDLTSNSDIKINNNFKLSWIHNREPRYRYTYPIYNKLLDEHIIDILNKYLKYIENMYERFITIIYDNLSDDDKLNFYNTEKSIIPNYQHLNYEFTSRISNIEQFFYKLDEYKKYNEHQQGFFDLVFSLNNSCSCITYSMINFYLMSRLHITDLELKLQCEGSPVITYPTINDLLEIDHTHWTTHQENHTMDTVKIIPKYNKVDIFIAFTGAIVDRYKRYYELLDPLLNCIDLEQYYSDIFTQIYEVLLDEEKQIILNNKNDKSLNLEYSSTHLKHNKKIIKELVKHNGLLLKYASNRLKYDVSIVTKAINQNGLALEFASDDLQNNFTIVKKAITQNGLALEFASDILKNNSTIVTKAIIQNWTALKFASNNLQKDGIIVLAAVKKNGLALKFASDNLQNTYYYVMKAVIQNGLALKFASNILQNDDDIVIEAVKQNGLALEFASNILQNNGEIVIEAVKQNGLALEFASDDLQNNGGIVIEAVKQNGLALEFASNILQNDDTIVNEAVKQLNYL</sequence>
<keyword evidence="1" id="KW-0812">Transmembrane</keyword>
<keyword evidence="1" id="KW-0472">Membrane</keyword>
<feature type="domain" description="DUF4116" evidence="2">
    <location>
        <begin position="684"/>
        <end position="732"/>
    </location>
</feature>
<evidence type="ECO:0000256" key="1">
    <source>
        <dbReference type="SAM" id="Phobius"/>
    </source>
</evidence>
<reference evidence="3" key="1">
    <citation type="journal article" date="2020" name="Nature">
        <title>Giant virus diversity and host interactions through global metagenomics.</title>
        <authorList>
            <person name="Schulz F."/>
            <person name="Roux S."/>
            <person name="Paez-Espino D."/>
            <person name="Jungbluth S."/>
            <person name="Walsh D.A."/>
            <person name="Denef V.J."/>
            <person name="McMahon K.D."/>
            <person name="Konstantinidis K.T."/>
            <person name="Eloe-Fadrosh E.A."/>
            <person name="Kyrpides N.C."/>
            <person name="Woyke T."/>
        </authorList>
    </citation>
    <scope>NUCLEOTIDE SEQUENCE</scope>
    <source>
        <strain evidence="3">GVMAG-M-3300023179-82</strain>
    </source>
</reference>
<protein>
    <recommendedName>
        <fullName evidence="2">DUF4116 domain-containing protein</fullName>
    </recommendedName>
</protein>
<feature type="domain" description="DUF4116" evidence="2">
    <location>
        <begin position="834"/>
        <end position="882"/>
    </location>
</feature>
<accession>A0A6C0H960</accession>
<dbReference type="InterPro" id="IPR025197">
    <property type="entry name" value="DUF4116"/>
</dbReference>
<name>A0A6C0H960_9ZZZZ</name>
<feature type="domain" description="DUF4116" evidence="2">
    <location>
        <begin position="787"/>
        <end position="832"/>
    </location>
</feature>
<dbReference type="Pfam" id="PF13475">
    <property type="entry name" value="DUF4116"/>
    <property type="match status" value="5"/>
</dbReference>
<feature type="domain" description="DUF4116" evidence="2">
    <location>
        <begin position="736"/>
        <end position="782"/>
    </location>
</feature>
<organism evidence="3">
    <name type="scientific">viral metagenome</name>
    <dbReference type="NCBI Taxonomy" id="1070528"/>
    <lineage>
        <taxon>unclassified sequences</taxon>
        <taxon>metagenomes</taxon>
        <taxon>organismal metagenomes</taxon>
    </lineage>
</organism>
<feature type="transmembrane region" description="Helical" evidence="1">
    <location>
        <begin position="367"/>
        <end position="389"/>
    </location>
</feature>
<evidence type="ECO:0000259" key="2">
    <source>
        <dbReference type="Pfam" id="PF13475"/>
    </source>
</evidence>
<dbReference type="EMBL" id="MN739908">
    <property type="protein sequence ID" value="QHT76937.1"/>
    <property type="molecule type" value="Genomic_DNA"/>
</dbReference>
<proteinExistence type="predicted"/>
<keyword evidence="1" id="KW-1133">Transmembrane helix</keyword>